<dbReference type="RefSeq" id="WP_200394839.1">
    <property type="nucleotide sequence ID" value="NZ_CP066831.1"/>
</dbReference>
<dbReference type="PIRSF" id="PIRSF018008">
    <property type="entry name" value="UCP018008"/>
    <property type="match status" value="1"/>
</dbReference>
<dbReference type="Proteomes" id="UP000595636">
    <property type="component" value="Chromosome"/>
</dbReference>
<dbReference type="InterPro" id="IPR007362">
    <property type="entry name" value="DUF429"/>
</dbReference>
<keyword evidence="3" id="KW-1185">Reference proteome</keyword>
<name>A0A7T7I2U0_9ACTN</name>
<sequence length="277" mass="30276">MGMERFIGIDLAWSHGGARVKPNETGVAAVDGRGVVIDCGWTRGVEETLEWLAGTAVDGSTLVFVDAPLVVDNPAGQRPCERDVGRRYGRWKVSANSTNQGSPRQAGVLLRKRLQESGWAYDDGRGGPPTDGLVMSECYPYTTLVGAEEFGYSQERPRYKRPGRRPQQGWRATRAATCDELIARLSGLAEADPPLLLDSHPVSRQLVTEPSPERDALYKHREDLIDALLCAWTAALWSRHGLTRCQVLGTDSLAPPGHAPTIIAPARPEQRRGEATN</sequence>
<dbReference type="EMBL" id="CP066831">
    <property type="protein sequence ID" value="QQM39702.1"/>
    <property type="molecule type" value="Genomic_DNA"/>
</dbReference>
<organism evidence="2 3">
    <name type="scientific">Streptomyces liliifuscus</name>
    <dbReference type="NCBI Taxonomy" id="2797636"/>
    <lineage>
        <taxon>Bacteria</taxon>
        <taxon>Bacillati</taxon>
        <taxon>Actinomycetota</taxon>
        <taxon>Actinomycetes</taxon>
        <taxon>Kitasatosporales</taxon>
        <taxon>Streptomycetaceae</taxon>
        <taxon>Streptomyces</taxon>
    </lineage>
</organism>
<protein>
    <submittedName>
        <fullName evidence="2">DUF429 domain-containing protein</fullName>
    </submittedName>
</protein>
<dbReference type="InterPro" id="IPR008306">
    <property type="entry name" value="UCP018008"/>
</dbReference>
<feature type="region of interest" description="Disordered" evidence="1">
    <location>
        <begin position="256"/>
        <end position="277"/>
    </location>
</feature>
<dbReference type="KEGG" id="slf:JEQ17_09635"/>
<reference evidence="2 3" key="1">
    <citation type="submission" date="2020-12" db="EMBL/GenBank/DDBJ databases">
        <title>A novel species.</title>
        <authorList>
            <person name="Li K."/>
        </authorList>
    </citation>
    <scope>NUCLEOTIDE SEQUENCE [LARGE SCALE GENOMIC DNA]</scope>
    <source>
        <strain evidence="2 3">ZYC-3</strain>
    </source>
</reference>
<gene>
    <name evidence="2" type="ORF">JEQ17_09635</name>
</gene>
<accession>A0A7T7I2U0</accession>
<evidence type="ECO:0000256" key="1">
    <source>
        <dbReference type="SAM" id="MobiDB-lite"/>
    </source>
</evidence>
<dbReference type="AlphaFoldDB" id="A0A7T7I2U0"/>
<feature type="compositionally biased region" description="Basic and acidic residues" evidence="1">
    <location>
        <begin position="268"/>
        <end position="277"/>
    </location>
</feature>
<evidence type="ECO:0000313" key="3">
    <source>
        <dbReference type="Proteomes" id="UP000595636"/>
    </source>
</evidence>
<proteinExistence type="predicted"/>
<dbReference type="Pfam" id="PF04250">
    <property type="entry name" value="DUF429"/>
    <property type="match status" value="1"/>
</dbReference>
<evidence type="ECO:0000313" key="2">
    <source>
        <dbReference type="EMBL" id="QQM39702.1"/>
    </source>
</evidence>